<dbReference type="InterPro" id="IPR050438">
    <property type="entry name" value="LMW_PTPase"/>
</dbReference>
<dbReference type="AlphaFoldDB" id="A0A1I0BKX5"/>
<feature type="active site" description="Nucleophile" evidence="4">
    <location>
        <position position="7"/>
    </location>
</feature>
<comment type="similarity">
    <text evidence="1">Belongs to the low molecular weight phosphotyrosine protein phosphatase family.</text>
</comment>
<dbReference type="Pfam" id="PF01451">
    <property type="entry name" value="LMWPc"/>
    <property type="match status" value="1"/>
</dbReference>
<dbReference type="SUPFAM" id="SSF52788">
    <property type="entry name" value="Phosphotyrosine protein phosphatases I"/>
    <property type="match status" value="1"/>
</dbReference>
<sequence>MKVLFVCTGNTCRSPMAEAYIKEKIKEGYFLSAGTDAIDNLPASENAVLALKDLGIELKEHRSQQITKEKLAEVDLVLTMTLRHKNRLINQYPEFKDKIFTLKEYAKGIDLESIIKRIAELESIIIQGKELSSDEKNLEELKSKFKNELEELQKLYKIVEELDVADPFGGTLDDYRLTLQEIKEHIDLIIEKLESKN</sequence>
<dbReference type="Gene3D" id="3.40.50.2300">
    <property type="match status" value="2"/>
</dbReference>
<dbReference type="EMBL" id="FOIF01000043">
    <property type="protein sequence ID" value="SET07582.1"/>
    <property type="molecule type" value="Genomic_DNA"/>
</dbReference>
<proteinExistence type="inferred from homology"/>
<dbReference type="InterPro" id="IPR036196">
    <property type="entry name" value="Ptyr_pPase_sf"/>
</dbReference>
<keyword evidence="8" id="KW-1185">Reference proteome</keyword>
<evidence type="ECO:0000259" key="6">
    <source>
        <dbReference type="SMART" id="SM00226"/>
    </source>
</evidence>
<dbReference type="CDD" id="cd16344">
    <property type="entry name" value="LMWPAP"/>
    <property type="match status" value="1"/>
</dbReference>
<keyword evidence="2" id="KW-0378">Hydrolase</keyword>
<evidence type="ECO:0000256" key="2">
    <source>
        <dbReference type="ARBA" id="ARBA00022801"/>
    </source>
</evidence>
<dbReference type="PANTHER" id="PTHR11717:SF31">
    <property type="entry name" value="LOW MOLECULAR WEIGHT PROTEIN-TYROSINE-PHOSPHATASE ETP-RELATED"/>
    <property type="match status" value="1"/>
</dbReference>
<dbReference type="SMART" id="SM00226">
    <property type="entry name" value="LMWPc"/>
    <property type="match status" value="1"/>
</dbReference>
<accession>A0A1I0BKX5</accession>
<feature type="domain" description="Phosphotyrosine protein phosphatase I" evidence="6">
    <location>
        <begin position="1"/>
        <end position="192"/>
    </location>
</feature>
<dbReference type="OrthoDB" id="9784339at2"/>
<evidence type="ECO:0000256" key="5">
    <source>
        <dbReference type="SAM" id="Coils"/>
    </source>
</evidence>
<dbReference type="GO" id="GO:0004725">
    <property type="term" value="F:protein tyrosine phosphatase activity"/>
    <property type="evidence" value="ECO:0007669"/>
    <property type="project" value="InterPro"/>
</dbReference>
<evidence type="ECO:0000256" key="3">
    <source>
        <dbReference type="ARBA" id="ARBA00022912"/>
    </source>
</evidence>
<evidence type="ECO:0000256" key="4">
    <source>
        <dbReference type="PIRSR" id="PIRSR617867-1"/>
    </source>
</evidence>
<dbReference type="RefSeq" id="WP_091351182.1">
    <property type="nucleotide sequence ID" value="NZ_FOIF01000043.1"/>
</dbReference>
<dbReference type="Proteomes" id="UP000243819">
    <property type="component" value="Unassembled WGS sequence"/>
</dbReference>
<name>A0A1I0BKX5_9FIRM</name>
<evidence type="ECO:0000313" key="8">
    <source>
        <dbReference type="Proteomes" id="UP000243819"/>
    </source>
</evidence>
<dbReference type="InterPro" id="IPR023485">
    <property type="entry name" value="Ptyr_pPase"/>
</dbReference>
<feature type="active site" description="Nucleophile" evidence="4">
    <location>
        <position position="13"/>
    </location>
</feature>
<keyword evidence="3" id="KW-0904">Protein phosphatase</keyword>
<dbReference type="STRING" id="1120990.SAMN03080614_10432"/>
<evidence type="ECO:0000313" key="7">
    <source>
        <dbReference type="EMBL" id="SET07582.1"/>
    </source>
</evidence>
<gene>
    <name evidence="7" type="ORF">SAMN03080614_10432</name>
</gene>
<evidence type="ECO:0000256" key="1">
    <source>
        <dbReference type="ARBA" id="ARBA00011063"/>
    </source>
</evidence>
<dbReference type="PRINTS" id="PR00719">
    <property type="entry name" value="LMWPTPASE"/>
</dbReference>
<protein>
    <submittedName>
        <fullName evidence="7">Protein-tyrosine phosphatase</fullName>
    </submittedName>
</protein>
<dbReference type="InterPro" id="IPR017867">
    <property type="entry name" value="Tyr_phospatase_low_mol_wt"/>
</dbReference>
<feature type="coiled-coil region" evidence="5">
    <location>
        <begin position="131"/>
        <end position="162"/>
    </location>
</feature>
<dbReference type="PANTHER" id="PTHR11717">
    <property type="entry name" value="LOW MOLECULAR WEIGHT PROTEIN TYROSINE PHOSPHATASE"/>
    <property type="match status" value="1"/>
</dbReference>
<organism evidence="7 8">
    <name type="scientific">Anaerobranca gottschalkii DSM 13577</name>
    <dbReference type="NCBI Taxonomy" id="1120990"/>
    <lineage>
        <taxon>Bacteria</taxon>
        <taxon>Bacillati</taxon>
        <taxon>Bacillota</taxon>
        <taxon>Clostridia</taxon>
        <taxon>Eubacteriales</taxon>
        <taxon>Proteinivoracaceae</taxon>
        <taxon>Anaerobranca</taxon>
    </lineage>
</organism>
<reference evidence="8" key="1">
    <citation type="submission" date="2016-10" db="EMBL/GenBank/DDBJ databases">
        <authorList>
            <person name="Varghese N."/>
            <person name="Submissions S."/>
        </authorList>
    </citation>
    <scope>NUCLEOTIDE SEQUENCE [LARGE SCALE GENOMIC DNA]</scope>
    <source>
        <strain evidence="8">DSM 13577</strain>
    </source>
</reference>
<keyword evidence="5" id="KW-0175">Coiled coil</keyword>